<evidence type="ECO:0000313" key="2">
    <source>
        <dbReference type="EMBL" id="MDQ7249283.1"/>
    </source>
</evidence>
<comment type="caution">
    <text evidence="2">The sequence shown here is derived from an EMBL/GenBank/DDBJ whole genome shotgun (WGS) entry which is preliminary data.</text>
</comment>
<dbReference type="Proteomes" id="UP001230156">
    <property type="component" value="Unassembled WGS sequence"/>
</dbReference>
<dbReference type="RefSeq" id="WP_379957108.1">
    <property type="nucleotide sequence ID" value="NZ_JAUYVI010000005.1"/>
</dbReference>
<evidence type="ECO:0000259" key="1">
    <source>
        <dbReference type="Pfam" id="PF02627"/>
    </source>
</evidence>
<keyword evidence="3" id="KW-1185">Reference proteome</keyword>
<dbReference type="Pfam" id="PF02627">
    <property type="entry name" value="CMD"/>
    <property type="match status" value="1"/>
</dbReference>
<dbReference type="InterPro" id="IPR003779">
    <property type="entry name" value="CMD-like"/>
</dbReference>
<gene>
    <name evidence="2" type="ORF">Q8A70_16470</name>
</gene>
<feature type="domain" description="Carboxymuconolactone decarboxylase-like" evidence="1">
    <location>
        <begin position="50"/>
        <end position="103"/>
    </location>
</feature>
<dbReference type="InterPro" id="IPR029032">
    <property type="entry name" value="AhpD-like"/>
</dbReference>
<dbReference type="SUPFAM" id="SSF69118">
    <property type="entry name" value="AhpD-like"/>
    <property type="match status" value="1"/>
</dbReference>
<accession>A0ABU0YRN1</accession>
<dbReference type="EMBL" id="JAUYVI010000005">
    <property type="protein sequence ID" value="MDQ7249283.1"/>
    <property type="molecule type" value="Genomic_DNA"/>
</dbReference>
<proteinExistence type="predicted"/>
<protein>
    <submittedName>
        <fullName evidence="2">Carboxymuconolactone decarboxylase family protein</fullName>
    </submittedName>
</protein>
<organism evidence="2 3">
    <name type="scientific">Dongia sedimenti</name>
    <dbReference type="NCBI Taxonomy" id="3064282"/>
    <lineage>
        <taxon>Bacteria</taxon>
        <taxon>Pseudomonadati</taxon>
        <taxon>Pseudomonadota</taxon>
        <taxon>Alphaproteobacteria</taxon>
        <taxon>Rhodospirillales</taxon>
        <taxon>Dongiaceae</taxon>
        <taxon>Dongia</taxon>
    </lineage>
</organism>
<name>A0ABU0YRN1_9PROT</name>
<evidence type="ECO:0000313" key="3">
    <source>
        <dbReference type="Proteomes" id="UP001230156"/>
    </source>
</evidence>
<dbReference type="Gene3D" id="1.20.1290.10">
    <property type="entry name" value="AhpD-like"/>
    <property type="match status" value="1"/>
</dbReference>
<reference evidence="3" key="1">
    <citation type="submission" date="2023-08" db="EMBL/GenBank/DDBJ databases">
        <title>Rhodospirillaceae gen. nov., a novel taxon isolated from the Yangtze River Yuezi River estuary sludge.</title>
        <authorList>
            <person name="Ruan L."/>
        </authorList>
    </citation>
    <scope>NUCLEOTIDE SEQUENCE [LARGE SCALE GENOMIC DNA]</scope>
    <source>
        <strain evidence="3">R-7</strain>
    </source>
</reference>
<sequence>MHGKLPETPELAAIRARETTIGVPLDYQRDMAEASPGSALRLQEIGRLVRENQSVPEPVAMMAALGATTAEDCGDCVQIYVNLALKAGVDKAMVKAALEHRYSDLPTDLKLGFCFGRTVSENDPMLLEKGQALEARFGRKALVDLALVVALARFYPTVKRALGHSRTCAEAKVKI</sequence>